<dbReference type="VEuPathDB" id="GiardiaDB:GL50581_4143"/>
<dbReference type="EMBL" id="AHGT01000024">
    <property type="protein sequence ID" value="ESU37654.1"/>
    <property type="molecule type" value="Genomic_DNA"/>
</dbReference>
<sequence>MRILRSKFLTGISHQPPNIVHSVDGCITNFVFGVTQCNVAYIKLHGEIKQRSMRAYVHCSGSVAQIVVVNKSCKTSNYKKMLTSQWFEAAIKGDAKTIQTLSSTYVSTSDCYGRTALMLASSHNRISVVKILLNKEHGMHDMQYQTALMYAASAGHPEVVELLLPYEYLIKTGDQKSALYYAIEFNKPECVKLLLPHLFTDTYRGLRPLALAIFLKCYDMVRFLLQENNLLYTSLDELTQARDIANATQDTHAIDLLNSHENKWQLSGKFVAVTLQAEPVATYTPVVSPSLTMIQPAVQLQTDDQISQQDSKQPIEYLDDDEYETVNAVISTKERNTRLQTQLSKGIKMVEFKLVNDYLQDLQMDMLGGNTEHATMEASGDPYDPALFPTKVLESNIPRGAWILYCKQQALRRLRDEQALNDTLSSIEAHTFSLYNSDTLEEMQRKRRLISGFLSKSVEELLELTVDEYVSQSGTVESMLGSCTRNDVVFQKESTNMQTFANDSVYNYNSKMSRMNRRHHAMDTHGTDLTDATDVIDESVTENTTTLH</sequence>
<protein>
    <submittedName>
        <fullName evidence="1">Ankyrin repeat protein</fullName>
    </submittedName>
</protein>
<dbReference type="InterPro" id="IPR036770">
    <property type="entry name" value="Ankyrin_rpt-contain_sf"/>
</dbReference>
<reference evidence="2" key="1">
    <citation type="submission" date="2012-02" db="EMBL/GenBank/DDBJ databases">
        <title>Genome sequencing of Giardia lamblia Genotypes A2 and B isolates (DH and GS) and comparative analysis with the genomes of Genotypes A1 and E (WB and Pig).</title>
        <authorList>
            <person name="Adam R."/>
            <person name="Dahlstrom E."/>
            <person name="Martens C."/>
            <person name="Bruno D."/>
            <person name="Barbian K."/>
            <person name="Porcella S.F."/>
            <person name="Nash T."/>
        </authorList>
    </citation>
    <scope>NUCLEOTIDE SEQUENCE</scope>
    <source>
        <strain evidence="2">DH</strain>
    </source>
</reference>
<dbReference type="Proteomes" id="UP000018320">
    <property type="component" value="Unassembled WGS sequence"/>
</dbReference>
<dbReference type="SMART" id="SM00248">
    <property type="entry name" value="ANK"/>
    <property type="match status" value="4"/>
</dbReference>
<organism evidence="1 2">
    <name type="scientific">Giardia intestinalis</name>
    <name type="common">Giardia lamblia</name>
    <dbReference type="NCBI Taxonomy" id="5741"/>
    <lineage>
        <taxon>Eukaryota</taxon>
        <taxon>Metamonada</taxon>
        <taxon>Diplomonadida</taxon>
        <taxon>Hexamitidae</taxon>
        <taxon>Giardiinae</taxon>
        <taxon>Giardia</taxon>
    </lineage>
</organism>
<name>V6TG69_GIAIN</name>
<dbReference type="AlphaFoldDB" id="V6TG69"/>
<evidence type="ECO:0000313" key="2">
    <source>
        <dbReference type="Proteomes" id="UP000018320"/>
    </source>
</evidence>
<dbReference type="VEuPathDB" id="GiardiaDB:DHA2_8388"/>
<dbReference type="PANTHER" id="PTHR24120:SF4">
    <property type="entry name" value="GH07239P"/>
    <property type="match status" value="1"/>
</dbReference>
<dbReference type="Gene3D" id="1.25.40.20">
    <property type="entry name" value="Ankyrin repeat-containing domain"/>
    <property type="match status" value="1"/>
</dbReference>
<dbReference type="PANTHER" id="PTHR24120">
    <property type="entry name" value="GH07239P"/>
    <property type="match status" value="1"/>
</dbReference>
<proteinExistence type="predicted"/>
<dbReference type="SUPFAM" id="SSF48403">
    <property type="entry name" value="Ankyrin repeat"/>
    <property type="match status" value="1"/>
</dbReference>
<dbReference type="InterPro" id="IPR002110">
    <property type="entry name" value="Ankyrin_rpt"/>
</dbReference>
<accession>V6TG69</accession>
<dbReference type="Pfam" id="PF12796">
    <property type="entry name" value="Ank_2"/>
    <property type="match status" value="2"/>
</dbReference>
<reference evidence="1 2" key="2">
    <citation type="journal article" date="2013" name="Genome Biol. Evol.">
        <title>Genome sequencing of Giardia lamblia genotypes A2 and B isolates (DH and GS) and comparative analysis with the genomes of genotypes A1 and E (WB and Pig).</title>
        <authorList>
            <person name="Adam R.D."/>
            <person name="Dahlstrom E.W."/>
            <person name="Martens C.A."/>
            <person name="Bruno D.P."/>
            <person name="Barbian K.D."/>
            <person name="Ricklefs S.M."/>
            <person name="Hernandez M.M."/>
            <person name="Narla N.P."/>
            <person name="Patel R.B."/>
            <person name="Porcella S.F."/>
            <person name="Nash T.E."/>
        </authorList>
    </citation>
    <scope>NUCLEOTIDE SEQUENCE [LARGE SCALE GENOMIC DNA]</scope>
    <source>
        <strain evidence="1 2">DH</strain>
    </source>
</reference>
<evidence type="ECO:0000313" key="1">
    <source>
        <dbReference type="EMBL" id="ESU37654.1"/>
    </source>
</evidence>
<dbReference type="VEuPathDB" id="GiardiaDB:GL50803_008388"/>
<gene>
    <name evidence="1" type="ORF">DHA2_8388</name>
</gene>
<dbReference type="VEuPathDB" id="GiardiaDB:QR46_1533"/>
<comment type="caution">
    <text evidence="1">The sequence shown here is derived from an EMBL/GenBank/DDBJ whole genome shotgun (WGS) entry which is preliminary data.</text>
</comment>